<dbReference type="OrthoDB" id="1262402at2"/>
<sequence length="169" mass="18935">MKSGLEMVIDVAKLLDVPELTGGTIQEGFYFLEGYSSQDYALGATTSVTEGKINGRIWQHQRPANSDTVDIVVNSLALTNQQLQQGVVNVNIHVPNQVNVIGGKQDSTMPDLAKMLEIGKIVTGILETNWQYDFHTEIYQPGQPYQDGAGWYLNIRVMYYSFQNNYQNI</sequence>
<comment type="caution">
    <text evidence="1">The sequence shown here is derived from an EMBL/GenBank/DDBJ whole genome shotgun (WGS) entry which is preliminary data.</text>
</comment>
<proteinExistence type="predicted"/>
<accession>A0A5C8KBB5</accession>
<keyword evidence="2" id="KW-1185">Reference proteome</keyword>
<evidence type="ECO:0000313" key="2">
    <source>
        <dbReference type="Proteomes" id="UP000321926"/>
    </source>
</evidence>
<name>A0A5C8KBB5_9BACT</name>
<protein>
    <submittedName>
        <fullName evidence="1">Uncharacterized protein</fullName>
    </submittedName>
</protein>
<dbReference type="RefSeq" id="WP_147919961.1">
    <property type="nucleotide sequence ID" value="NZ_VRTY01000003.1"/>
</dbReference>
<gene>
    <name evidence="1" type="ORF">FVR03_01345</name>
</gene>
<evidence type="ECO:0000313" key="1">
    <source>
        <dbReference type="EMBL" id="TXK52389.1"/>
    </source>
</evidence>
<organism evidence="1 2">
    <name type="scientific">Pontibacter qinzhouensis</name>
    <dbReference type="NCBI Taxonomy" id="2603253"/>
    <lineage>
        <taxon>Bacteria</taxon>
        <taxon>Pseudomonadati</taxon>
        <taxon>Bacteroidota</taxon>
        <taxon>Cytophagia</taxon>
        <taxon>Cytophagales</taxon>
        <taxon>Hymenobacteraceae</taxon>
        <taxon>Pontibacter</taxon>
    </lineage>
</organism>
<reference evidence="1 2" key="1">
    <citation type="submission" date="2019-08" db="EMBL/GenBank/DDBJ databases">
        <authorList>
            <person name="Shi S."/>
        </authorList>
    </citation>
    <scope>NUCLEOTIDE SEQUENCE [LARGE SCALE GENOMIC DNA]</scope>
    <source>
        <strain evidence="1 2">GY10130</strain>
    </source>
</reference>
<dbReference type="EMBL" id="VRTY01000003">
    <property type="protein sequence ID" value="TXK52389.1"/>
    <property type="molecule type" value="Genomic_DNA"/>
</dbReference>
<dbReference type="Proteomes" id="UP000321926">
    <property type="component" value="Unassembled WGS sequence"/>
</dbReference>
<dbReference type="AlphaFoldDB" id="A0A5C8KBB5"/>